<gene>
    <name evidence="5" type="ORF">ACFPUZ_00335</name>
</gene>
<evidence type="ECO:0000313" key="5">
    <source>
        <dbReference type="EMBL" id="MFC6145254.1"/>
    </source>
</evidence>
<evidence type="ECO:0000256" key="3">
    <source>
        <dbReference type="ARBA" id="ARBA00023002"/>
    </source>
</evidence>
<evidence type="ECO:0000313" key="6">
    <source>
        <dbReference type="Proteomes" id="UP001596244"/>
    </source>
</evidence>
<reference evidence="6" key="1">
    <citation type="journal article" date="2019" name="Int. J. Syst. Evol. Microbiol.">
        <title>The Global Catalogue of Microorganisms (GCM) 10K type strain sequencing project: providing services to taxonomists for standard genome sequencing and annotation.</title>
        <authorList>
            <consortium name="The Broad Institute Genomics Platform"/>
            <consortium name="The Broad Institute Genome Sequencing Center for Infectious Disease"/>
            <person name="Wu L."/>
            <person name="Ma J."/>
        </authorList>
    </citation>
    <scope>NUCLEOTIDE SEQUENCE [LARGE SCALE GENOMIC DNA]</scope>
    <source>
        <strain evidence="6">CCUG 51943</strain>
    </source>
</reference>
<dbReference type="Gene3D" id="3.40.430.10">
    <property type="entry name" value="Dihydrofolate Reductase, subunit A"/>
    <property type="match status" value="2"/>
</dbReference>
<accession>A0ABW1Q9B8</accession>
<feature type="domain" description="Bacterial bifunctional deaminase-reductase C-terminal" evidence="4">
    <location>
        <begin position="16"/>
        <end position="168"/>
    </location>
</feature>
<dbReference type="Pfam" id="PF01872">
    <property type="entry name" value="RibD_C"/>
    <property type="match status" value="1"/>
</dbReference>
<protein>
    <submittedName>
        <fullName evidence="5">Dihydrofolate reductase family protein</fullName>
    </submittedName>
</protein>
<evidence type="ECO:0000256" key="1">
    <source>
        <dbReference type="ARBA" id="ARBA00005104"/>
    </source>
</evidence>
<keyword evidence="2" id="KW-0521">NADP</keyword>
<keyword evidence="6" id="KW-1185">Reference proteome</keyword>
<dbReference type="InterPro" id="IPR002734">
    <property type="entry name" value="RibDG_C"/>
</dbReference>
<sequence length="178" mass="19078">MLADIIGPVTDQPEVRAIAVSSLTGSLTLDGTSGALGNELDRALLLALRDWADVVLVGAETVRAEGYTGQRAKQLAVLTRSGDVPLADALLLTPSSPSELIADLHRRGFRRIVCEGGPSVFTQLLDAHLIDILHLTVAPVLVAPVDKHLITAGHHRLHLEHHAATDDGTLFLRYRAVR</sequence>
<evidence type="ECO:0000256" key="2">
    <source>
        <dbReference type="ARBA" id="ARBA00022857"/>
    </source>
</evidence>
<dbReference type="PANTHER" id="PTHR38011">
    <property type="entry name" value="DIHYDROFOLATE REDUCTASE FAMILY PROTEIN (AFU_ORTHOLOGUE AFUA_8G06820)"/>
    <property type="match status" value="1"/>
</dbReference>
<keyword evidence="3" id="KW-0560">Oxidoreductase</keyword>
<dbReference type="EMBL" id="JBHSQE010000001">
    <property type="protein sequence ID" value="MFC6145254.1"/>
    <property type="molecule type" value="Genomic_DNA"/>
</dbReference>
<organism evidence="5 6">
    <name type="scientific">Corynebacterium nasicanis</name>
    <dbReference type="NCBI Taxonomy" id="1448267"/>
    <lineage>
        <taxon>Bacteria</taxon>
        <taxon>Bacillati</taxon>
        <taxon>Actinomycetota</taxon>
        <taxon>Actinomycetes</taxon>
        <taxon>Mycobacteriales</taxon>
        <taxon>Corynebacteriaceae</taxon>
        <taxon>Corynebacterium</taxon>
    </lineage>
</organism>
<dbReference type="SUPFAM" id="SSF53597">
    <property type="entry name" value="Dihydrofolate reductase-like"/>
    <property type="match status" value="1"/>
</dbReference>
<name>A0ABW1Q9B8_9CORY</name>
<comment type="caution">
    <text evidence="5">The sequence shown here is derived from an EMBL/GenBank/DDBJ whole genome shotgun (WGS) entry which is preliminary data.</text>
</comment>
<dbReference type="RefSeq" id="WP_376998714.1">
    <property type="nucleotide sequence ID" value="NZ_JBHSQE010000001.1"/>
</dbReference>
<evidence type="ECO:0000259" key="4">
    <source>
        <dbReference type="Pfam" id="PF01872"/>
    </source>
</evidence>
<comment type="pathway">
    <text evidence="1">Cofactor biosynthesis; riboflavin biosynthesis.</text>
</comment>
<dbReference type="PANTHER" id="PTHR38011:SF7">
    <property type="entry name" value="2,5-DIAMINO-6-RIBOSYLAMINO-4(3H)-PYRIMIDINONE 5'-PHOSPHATE REDUCTASE"/>
    <property type="match status" value="1"/>
</dbReference>
<dbReference type="Proteomes" id="UP001596244">
    <property type="component" value="Unassembled WGS sequence"/>
</dbReference>
<proteinExistence type="predicted"/>
<dbReference type="InterPro" id="IPR050765">
    <property type="entry name" value="Riboflavin_Biosynth_HTPR"/>
</dbReference>
<dbReference type="InterPro" id="IPR024072">
    <property type="entry name" value="DHFR-like_dom_sf"/>
</dbReference>